<evidence type="ECO:0000256" key="1">
    <source>
        <dbReference type="SAM" id="MobiDB-lite"/>
    </source>
</evidence>
<reference evidence="5" key="1">
    <citation type="submission" date="2022-11" db="UniProtKB">
        <authorList>
            <consortium name="WormBaseParasite"/>
        </authorList>
    </citation>
    <scope>IDENTIFICATION</scope>
</reference>
<feature type="region of interest" description="Disordered" evidence="1">
    <location>
        <begin position="371"/>
        <end position="407"/>
    </location>
</feature>
<accession>A0A914VF99</accession>
<dbReference type="WBParaSite" id="PSAMB.scaffold192size67119.g3030.t1">
    <property type="protein sequence ID" value="PSAMB.scaffold192size67119.g3030.t1"/>
    <property type="gene ID" value="PSAMB.scaffold192size67119.g3030"/>
</dbReference>
<feature type="domain" description="C2H2-type" evidence="2">
    <location>
        <begin position="220"/>
        <end position="243"/>
    </location>
</feature>
<feature type="region of interest" description="Disordered" evidence="1">
    <location>
        <begin position="159"/>
        <end position="214"/>
    </location>
</feature>
<evidence type="ECO:0000313" key="5">
    <source>
        <dbReference type="WBParaSite" id="PSAMB.scaffold192size67119.g3030.t1"/>
    </source>
</evidence>
<feature type="region of interest" description="Disordered" evidence="1">
    <location>
        <begin position="243"/>
        <end position="350"/>
    </location>
</feature>
<feature type="compositionally biased region" description="Polar residues" evidence="1">
    <location>
        <begin position="174"/>
        <end position="197"/>
    </location>
</feature>
<keyword evidence="4" id="KW-1185">Reference proteome</keyword>
<protein>
    <submittedName>
        <fullName evidence="5">TAR DNA-binding protein 43 N-terminal domain-containing protein</fullName>
    </submittedName>
</protein>
<feature type="region of interest" description="Disordered" evidence="1">
    <location>
        <begin position="1"/>
        <end position="31"/>
    </location>
</feature>
<dbReference type="Proteomes" id="UP000887566">
    <property type="component" value="Unplaced"/>
</dbReference>
<dbReference type="Pfam" id="PF12874">
    <property type="entry name" value="zf-met"/>
    <property type="match status" value="1"/>
</dbReference>
<feature type="domain" description="TAR DNA-binding protein 43 N-terminal" evidence="3">
    <location>
        <begin position="67"/>
        <end position="139"/>
    </location>
</feature>
<dbReference type="CDD" id="cd19609">
    <property type="entry name" value="NTD_TDP-43"/>
    <property type="match status" value="1"/>
</dbReference>
<dbReference type="SUPFAM" id="SSF57667">
    <property type="entry name" value="beta-beta-alpha zinc fingers"/>
    <property type="match status" value="1"/>
</dbReference>
<name>A0A914VF99_9BILA</name>
<dbReference type="Gene3D" id="3.30.160.60">
    <property type="entry name" value="Classic Zinc Finger"/>
    <property type="match status" value="1"/>
</dbReference>
<dbReference type="InterPro" id="IPR036236">
    <property type="entry name" value="Znf_C2H2_sf"/>
</dbReference>
<proteinExistence type="predicted"/>
<dbReference type="Pfam" id="PF18694">
    <property type="entry name" value="TDP-43_N"/>
    <property type="match status" value="1"/>
</dbReference>
<dbReference type="InterPro" id="IPR013087">
    <property type="entry name" value="Znf_C2H2_type"/>
</dbReference>
<evidence type="ECO:0000313" key="4">
    <source>
        <dbReference type="Proteomes" id="UP000887566"/>
    </source>
</evidence>
<sequence length="407" mass="42916">MNGESEAIVEQETDSSTTPPSIIKNDQMDENKVISLDTPDALENGSVGPQVEDDHQYNAVVDEAPAYIIVSDQEGGTPVELPLEHDHALLIKTLQIEYTAAMGIKYRNPETDIYRVIAPKEDGKLLPPPGGWGSHYFIACCPRAVDDRPWMGGEIAKPSVSTASSQLKRPFPSPTANSQSPKKRSNPPTEISDVNSTPVGSGQGPPSNGPGPVPGPSFDFCALCSVELNSQVQADAHYKGKKHLEKAAGGGRGRGGATAARGFGAPPQRGAPPHRGAPPQRGASSQRGAPQRGAPSMTRRGGHPYANPLQPPTGRGFPQRASSRGRGGGPMQRGGLNHMRGGGRGNSGELLYGSNGYESFGQTARQMFEKSQEFNDGTSMLDFNGGRGDRKMGGGFASNSRAPYGGH</sequence>
<dbReference type="AlphaFoldDB" id="A0A914VF99"/>
<dbReference type="InterPro" id="IPR041105">
    <property type="entry name" value="TDP-43_N"/>
</dbReference>
<evidence type="ECO:0000259" key="2">
    <source>
        <dbReference type="Pfam" id="PF12874"/>
    </source>
</evidence>
<evidence type="ECO:0000259" key="3">
    <source>
        <dbReference type="Pfam" id="PF18694"/>
    </source>
</evidence>
<organism evidence="4 5">
    <name type="scientific">Plectus sambesii</name>
    <dbReference type="NCBI Taxonomy" id="2011161"/>
    <lineage>
        <taxon>Eukaryota</taxon>
        <taxon>Metazoa</taxon>
        <taxon>Ecdysozoa</taxon>
        <taxon>Nematoda</taxon>
        <taxon>Chromadorea</taxon>
        <taxon>Plectida</taxon>
        <taxon>Plectina</taxon>
        <taxon>Plectoidea</taxon>
        <taxon>Plectidae</taxon>
        <taxon>Plectus</taxon>
    </lineage>
</organism>